<evidence type="ECO:0000256" key="7">
    <source>
        <dbReference type="SAM" id="Coils"/>
    </source>
</evidence>
<dbReference type="EMBL" id="JAIQ01000173">
    <property type="protein sequence ID" value="KLD96098.1"/>
    <property type="molecule type" value="Genomic_DNA"/>
</dbReference>
<protein>
    <recommendedName>
        <fullName evidence="8">Replication gene A protein-like domain-containing protein</fullName>
    </recommendedName>
</protein>
<evidence type="ECO:0000256" key="6">
    <source>
        <dbReference type="ARBA" id="ARBA00022801"/>
    </source>
</evidence>
<dbReference type="Proteomes" id="UP000035514">
    <property type="component" value="Unassembled WGS sequence"/>
</dbReference>
<dbReference type="PATRIC" id="fig|1447256.3.peg.2490"/>
<evidence type="ECO:0000256" key="3">
    <source>
        <dbReference type="ARBA" id="ARBA00022705"/>
    </source>
</evidence>
<proteinExistence type="inferred from homology"/>
<evidence type="ECO:0000256" key="2">
    <source>
        <dbReference type="ARBA" id="ARBA00009260"/>
    </source>
</evidence>
<evidence type="ECO:0000313" key="10">
    <source>
        <dbReference type="Proteomes" id="UP000035514"/>
    </source>
</evidence>
<dbReference type="GO" id="GO:0006260">
    <property type="term" value="P:DNA replication"/>
    <property type="evidence" value="ECO:0007669"/>
    <property type="project" value="UniProtKB-KW"/>
</dbReference>
<evidence type="ECO:0000256" key="1">
    <source>
        <dbReference type="ARBA" id="ARBA00003293"/>
    </source>
</evidence>
<keyword evidence="6" id="KW-0378">Hydrolase</keyword>
<dbReference type="RefSeq" id="WP_046997485.1">
    <property type="nucleotide sequence ID" value="NZ_JAIQ01000173.1"/>
</dbReference>
<dbReference type="Pfam" id="PF05840">
    <property type="entry name" value="Phage_GPA"/>
    <property type="match status" value="1"/>
</dbReference>
<dbReference type="GO" id="GO:0004519">
    <property type="term" value="F:endonuclease activity"/>
    <property type="evidence" value="ECO:0007669"/>
    <property type="project" value="UniProtKB-KW"/>
</dbReference>
<organism evidence="9 10">
    <name type="scientific">Aliarcobacter butzleri L348</name>
    <dbReference type="NCBI Taxonomy" id="1447256"/>
    <lineage>
        <taxon>Bacteria</taxon>
        <taxon>Pseudomonadati</taxon>
        <taxon>Campylobacterota</taxon>
        <taxon>Epsilonproteobacteria</taxon>
        <taxon>Campylobacterales</taxon>
        <taxon>Arcobacteraceae</taxon>
        <taxon>Aliarcobacter</taxon>
    </lineage>
</organism>
<comment type="similarity">
    <text evidence="2">Belongs to the phage GPA family.</text>
</comment>
<reference evidence="9 10" key="1">
    <citation type="submission" date="2014-01" db="EMBL/GenBank/DDBJ databases">
        <title>Development of a Comparative Genomic Fingerprinting Assay for High Resolution Genotyping of Arcobacter butzleri.</title>
        <authorList>
            <person name="Webb A.L."/>
            <person name="Inglis G.D."/>
            <person name="Kruczkiewicz P."/>
            <person name="Selinger L.B."/>
            <person name="Taboada E.N."/>
        </authorList>
    </citation>
    <scope>NUCLEOTIDE SEQUENCE [LARGE SCALE GENOMIC DNA]</scope>
    <source>
        <strain evidence="9 10">L348</strain>
    </source>
</reference>
<keyword evidence="7" id="KW-0175">Coiled coil</keyword>
<feature type="domain" description="Replication gene A protein-like" evidence="8">
    <location>
        <begin position="121"/>
        <end position="227"/>
    </location>
</feature>
<feature type="coiled-coil region" evidence="7">
    <location>
        <begin position="408"/>
        <end position="435"/>
    </location>
</feature>
<accession>A0A0G9JPA2</accession>
<evidence type="ECO:0000256" key="5">
    <source>
        <dbReference type="ARBA" id="ARBA00022759"/>
    </source>
</evidence>
<evidence type="ECO:0000259" key="8">
    <source>
        <dbReference type="Pfam" id="PF05840"/>
    </source>
</evidence>
<sequence>MSKFIFDKNFANEIGFDYNKYIDPIASKLSEVSKTPFFKKQVKKENKKKYKNYTTFERYRDNEIEKYKKISKEKEFKQFMFAHQMLITNTNKNEQYNLNNDILQKAKDTYLYFFYTQKILEEKYTNNSDYVAIYLTLTTPSRFHRYSKTTQKANPNFDENTTINEAYKLLNSSFREIYKDFKVNRKFEKVEYSKVIEPHENFTPHLHGIIYIKKEYIENMKNHINNIIKKNGLGEEKLEVVMNDTSRCFSYLLKYLQKSTRPSCEEDFHFFNGWKKANRIRVFTSSASILNREIYRKINSVTKLSKDLKDKNAIENVLENCYIKTKQINLKINEDFDFIKVETKKTIKGNKVGRYKVIVKKERINKEIFLGDSFFNVLNLENKGFKKEQILKGSLENFEAFLFVFEQFENIKLDKKNLLEKYKIFQQELKNYKKTSLYEMVFENLTIKKVGYRIVDFKIYDKVKKELIYNKKDFELEKDLEIKNPKSWSYDYEKELYYENFYGKEFFGLDLI</sequence>
<keyword evidence="4" id="KW-0540">Nuclease</keyword>
<comment type="function">
    <text evidence="1">Possible endonuclease which induces a single-strand cut and initiates DNA replication.</text>
</comment>
<gene>
    <name evidence="9" type="ORF">AA20_12700</name>
</gene>
<name>A0A0G9JPA2_9BACT</name>
<evidence type="ECO:0000313" key="9">
    <source>
        <dbReference type="EMBL" id="KLD96098.1"/>
    </source>
</evidence>
<keyword evidence="5" id="KW-0255">Endonuclease</keyword>
<dbReference type="AlphaFoldDB" id="A0A0G9JPA2"/>
<evidence type="ECO:0000256" key="4">
    <source>
        <dbReference type="ARBA" id="ARBA00022722"/>
    </source>
</evidence>
<dbReference type="InterPro" id="IPR008766">
    <property type="entry name" value="Replication_gene_A-like"/>
</dbReference>
<keyword evidence="3" id="KW-0235">DNA replication</keyword>
<comment type="caution">
    <text evidence="9">The sequence shown here is derived from an EMBL/GenBank/DDBJ whole genome shotgun (WGS) entry which is preliminary data.</text>
</comment>
<dbReference type="GO" id="GO:0016787">
    <property type="term" value="F:hydrolase activity"/>
    <property type="evidence" value="ECO:0007669"/>
    <property type="project" value="UniProtKB-KW"/>
</dbReference>